<dbReference type="AlphaFoldDB" id="A0A671EUK8"/>
<dbReference type="Pfam" id="PF00059">
    <property type="entry name" value="Lectin_C"/>
    <property type="match status" value="1"/>
</dbReference>
<evidence type="ECO:0000313" key="8">
    <source>
        <dbReference type="Proteomes" id="UP000585614"/>
    </source>
</evidence>
<sequence length="234" mass="26413">MAQHPGSLEEEEQIISSNRLFPQAFGSQRTPGFKTFTGCLGPGQIPLVLLLFSFTLFAGLLVAILVQVSNIPRPQGPEHSKQKETYQELTQLKSGLARLCRRCPCEWIFFLGNCYFFSSARKNWHQSVIACQDMEAQLVVIKSAEEQKFLQLRVPKDDSRTWIGLSDLKHEGTWHWVDNSTLLSSFSKYWNEGEPNSHGDEDCAEFKGDGWNDCGCERSNLWVCKKPSASCSGD</sequence>
<dbReference type="InterPro" id="IPR051379">
    <property type="entry name" value="C-type_Lectin_Receptor_IMM"/>
</dbReference>
<evidence type="ECO:0000313" key="6">
    <source>
        <dbReference type="Ensembl" id="ENSRFEP00010017064.1"/>
    </source>
</evidence>
<dbReference type="KEGG" id="rfq:117037980"/>
<dbReference type="GeneID" id="117037980"/>
<keyword evidence="1" id="KW-0430">Lectin</keyword>
<evidence type="ECO:0000313" key="5">
    <source>
        <dbReference type="EMBL" id="KAF6305930.1"/>
    </source>
</evidence>
<dbReference type="CDD" id="cd03590">
    <property type="entry name" value="CLECT_DC-SIGN_like"/>
    <property type="match status" value="1"/>
</dbReference>
<dbReference type="PANTHER" id="PTHR46746:SF9">
    <property type="entry name" value="CD209 ANTIGEN-LIKE PROTEIN C-LIKE"/>
    <property type="match status" value="1"/>
</dbReference>
<dbReference type="Proteomes" id="UP000472240">
    <property type="component" value="Chromosome 18"/>
</dbReference>
<evidence type="ECO:0000313" key="7">
    <source>
        <dbReference type="Proteomes" id="UP000472240"/>
    </source>
</evidence>
<dbReference type="SMART" id="SM00034">
    <property type="entry name" value="CLECT"/>
    <property type="match status" value="1"/>
</dbReference>
<dbReference type="Gene3D" id="3.10.100.10">
    <property type="entry name" value="Mannose-Binding Protein A, subunit A"/>
    <property type="match status" value="1"/>
</dbReference>
<accession>A0A671EUK8</accession>
<dbReference type="InterPro" id="IPR016186">
    <property type="entry name" value="C-type_lectin-like/link_sf"/>
</dbReference>
<evidence type="ECO:0000256" key="2">
    <source>
        <dbReference type="ARBA" id="ARBA00023157"/>
    </source>
</evidence>
<evidence type="ECO:0000256" key="1">
    <source>
        <dbReference type="ARBA" id="ARBA00022734"/>
    </source>
</evidence>
<dbReference type="Proteomes" id="UP000585614">
    <property type="component" value="Unassembled WGS sequence"/>
</dbReference>
<feature type="domain" description="C-type lectin" evidence="4">
    <location>
        <begin position="110"/>
        <end position="225"/>
    </location>
</feature>
<dbReference type="InterPro" id="IPR033989">
    <property type="entry name" value="CD209-like_CTLD"/>
</dbReference>
<dbReference type="OrthoDB" id="8950604at2759"/>
<feature type="transmembrane region" description="Helical" evidence="3">
    <location>
        <begin position="45"/>
        <end position="66"/>
    </location>
</feature>
<protein>
    <recommendedName>
        <fullName evidence="4">C-type lectin domain-containing protein</fullName>
    </recommendedName>
</protein>
<evidence type="ECO:0000256" key="3">
    <source>
        <dbReference type="SAM" id="Phobius"/>
    </source>
</evidence>
<reference evidence="6 7" key="2">
    <citation type="journal article" date="2018" name="Annu Rev Anim Biosci">
        <title>Bat Biology, Genomes, and the Bat1K Project: To Generate Chromosome-Level Genomes for All Living Bat Species.</title>
        <authorList>
            <person name="Teeling E.C."/>
            <person name="Vernes S.C."/>
            <person name="Davalos L.M."/>
            <person name="Ray D.A."/>
            <person name="Gilbert M.T.P."/>
            <person name="Myers E."/>
        </authorList>
    </citation>
    <scope>NUCLEOTIDE SEQUENCE</scope>
</reference>
<keyword evidence="7" id="KW-1185">Reference proteome</keyword>
<keyword evidence="3" id="KW-0812">Transmembrane</keyword>
<keyword evidence="3" id="KW-0472">Membrane</keyword>
<dbReference type="OMA" id="GQDCVEF"/>
<evidence type="ECO:0000259" key="4">
    <source>
        <dbReference type="PROSITE" id="PS50041"/>
    </source>
</evidence>
<dbReference type="RefSeq" id="XP_032990430.1">
    <property type="nucleotide sequence ID" value="XM_033134539.1"/>
</dbReference>
<name>A0A671EUK8_RHIFE</name>
<dbReference type="InterPro" id="IPR016187">
    <property type="entry name" value="CTDL_fold"/>
</dbReference>
<reference evidence="5 8" key="4">
    <citation type="journal article" date="2020" name="Nature">
        <title>Six reference-quality genomes reveal evolution of bat adaptations.</title>
        <authorList>
            <person name="Jebb D."/>
            <person name="Huang Z."/>
            <person name="Pippel M."/>
            <person name="Hughes G.M."/>
            <person name="Lavrichenko K."/>
            <person name="Devanna P."/>
            <person name="Winkler S."/>
            <person name="Jermiin L.S."/>
            <person name="Skirmuntt E.C."/>
            <person name="Katzourakis A."/>
            <person name="Burkitt-Gray L."/>
            <person name="Ray D.A."/>
            <person name="Sullivan K.A.M."/>
            <person name="Roscito J.G."/>
            <person name="Kirilenko B.M."/>
            <person name="Davalos L.M."/>
            <person name="Corthals A.P."/>
            <person name="Power M.L."/>
            <person name="Jones G."/>
            <person name="Ransome R.D."/>
            <person name="Dechmann D.K.N."/>
            <person name="Locatelli A.G."/>
            <person name="Puechmaille S.J."/>
            <person name="Fedrigo O."/>
            <person name="Jarvis E.D."/>
            <person name="Hiller M."/>
            <person name="Vernes S.C."/>
            <person name="Myers E.W."/>
            <person name="Teeling E.C."/>
        </authorList>
    </citation>
    <scope>NUCLEOTIDE SEQUENCE [LARGE SCALE GENOMIC DNA]</scope>
    <source>
        <strain evidence="5">MRhiFer1</strain>
        <tissue evidence="5">Lung</tissue>
    </source>
</reference>
<proteinExistence type="predicted"/>
<reference evidence="6" key="5">
    <citation type="submission" date="2025-05" db="UniProtKB">
        <authorList>
            <consortium name="Ensembl"/>
        </authorList>
    </citation>
    <scope>IDENTIFICATION</scope>
</reference>
<reference evidence="6 7" key="3">
    <citation type="submission" date="2018-12" db="EMBL/GenBank/DDBJ databases">
        <title>G10K-VGP greater horseshoe bat female genome, primary haplotype.</title>
        <authorList>
            <person name="Teeling E."/>
            <person name="Myers G."/>
            <person name="Vernes S."/>
            <person name="Pippel M."/>
            <person name="Winkler S."/>
            <person name="Fedrigo O."/>
            <person name="Rhie A."/>
            <person name="Koren S."/>
            <person name="Phillippy A."/>
            <person name="Lewin H."/>
            <person name="Damas J."/>
            <person name="Howe K."/>
            <person name="Mountcastle J."/>
            <person name="Jarvis E.D."/>
        </authorList>
    </citation>
    <scope>NUCLEOTIDE SEQUENCE [LARGE SCALE GENOMIC DNA]</scope>
</reference>
<reference evidence="6 7" key="1">
    <citation type="journal article" date="2015" name="Annu Rev Anim Biosci">
        <title>The Genome 10K Project: a way forward.</title>
        <authorList>
            <person name="Koepfli K.P."/>
            <person name="Paten B."/>
            <person name="O'Brien S.J."/>
            <person name="Koepfli K.P."/>
            <person name="Paten B."/>
            <person name="Antunes A."/>
            <person name="Belov K."/>
            <person name="Bustamante C."/>
            <person name="Castoe T.A."/>
            <person name="Clawson H."/>
            <person name="Crawford A.J."/>
            <person name="Diekhans M."/>
            <person name="Distel D."/>
            <person name="Durbin R."/>
            <person name="Earl D."/>
            <person name="Fujita M.K."/>
            <person name="Gamble T."/>
            <person name="Georges A."/>
            <person name="Gemmell N."/>
            <person name="Gilbert M.T."/>
            <person name="Graves J.M."/>
            <person name="Green R.E."/>
            <person name="Hickey G."/>
            <person name="Jarvis E.D."/>
            <person name="Johnson W."/>
            <person name="Komissarov A."/>
            <person name="Korf I."/>
            <person name="Kuhn R."/>
            <person name="Larkin D.M."/>
            <person name="Lewin H."/>
            <person name="Lopez J.V."/>
            <person name="Ma J."/>
            <person name="Marques-Bonet T."/>
            <person name="Miller W."/>
            <person name="Murphy R."/>
            <person name="Pevzner P."/>
            <person name="Shapiro B."/>
            <person name="Steiner C."/>
            <person name="Tamazian G."/>
            <person name="Venkatesh B."/>
            <person name="Wang J."/>
            <person name="Wayne R."/>
            <person name="Wiley E."/>
            <person name="Yang H."/>
            <person name="Zhang G."/>
            <person name="Haussler D."/>
            <person name="Ryder O."/>
            <person name="O'Brien S.J."/>
        </authorList>
    </citation>
    <scope>NUCLEOTIDE SEQUENCE</scope>
</reference>
<dbReference type="SUPFAM" id="SSF56436">
    <property type="entry name" value="C-type lectin-like"/>
    <property type="match status" value="1"/>
</dbReference>
<organism evidence="6 7">
    <name type="scientific">Rhinolophus ferrumequinum</name>
    <name type="common">Greater horseshoe bat</name>
    <dbReference type="NCBI Taxonomy" id="59479"/>
    <lineage>
        <taxon>Eukaryota</taxon>
        <taxon>Metazoa</taxon>
        <taxon>Chordata</taxon>
        <taxon>Craniata</taxon>
        <taxon>Vertebrata</taxon>
        <taxon>Euteleostomi</taxon>
        <taxon>Mammalia</taxon>
        <taxon>Eutheria</taxon>
        <taxon>Laurasiatheria</taxon>
        <taxon>Chiroptera</taxon>
        <taxon>Yinpterochiroptera</taxon>
        <taxon>Rhinolophoidea</taxon>
        <taxon>Rhinolophidae</taxon>
        <taxon>Rhinolophinae</taxon>
        <taxon>Rhinolophus</taxon>
    </lineage>
</organism>
<dbReference type="PANTHER" id="PTHR46746">
    <property type="entry name" value="KILLER CELL LECTIN-LIKE RECEPTOR SUBFAMILY F MEMBER 2"/>
    <property type="match status" value="1"/>
</dbReference>
<dbReference type="Ensembl" id="ENSRFET00010018619.1">
    <property type="protein sequence ID" value="ENSRFEP00010017064.1"/>
    <property type="gene ID" value="ENSRFEG00010011601.1"/>
</dbReference>
<dbReference type="PROSITE" id="PS50041">
    <property type="entry name" value="C_TYPE_LECTIN_2"/>
    <property type="match status" value="1"/>
</dbReference>
<gene>
    <name evidence="6" type="primary">LOC117037980</name>
    <name evidence="5" type="ORF">mRhiFer1_002430</name>
</gene>
<keyword evidence="2" id="KW-1015">Disulfide bond</keyword>
<keyword evidence="3" id="KW-1133">Transmembrane helix</keyword>
<dbReference type="InterPro" id="IPR001304">
    <property type="entry name" value="C-type_lectin-like"/>
</dbReference>
<dbReference type="EMBL" id="JACAGC010000017">
    <property type="protein sequence ID" value="KAF6305930.1"/>
    <property type="molecule type" value="Genomic_DNA"/>
</dbReference>
<dbReference type="GeneTree" id="ENSGT00940000155012"/>
<dbReference type="GO" id="GO:0030246">
    <property type="term" value="F:carbohydrate binding"/>
    <property type="evidence" value="ECO:0007669"/>
    <property type="project" value="UniProtKB-KW"/>
</dbReference>